<dbReference type="AlphaFoldDB" id="A0A8J2I7W5"/>
<reference evidence="2" key="1">
    <citation type="submission" date="2021-05" db="EMBL/GenBank/DDBJ databases">
        <authorList>
            <person name="Stam R."/>
        </authorList>
    </citation>
    <scope>NUCLEOTIDE SEQUENCE</scope>
    <source>
        <strain evidence="2">CS162</strain>
    </source>
</reference>
<dbReference type="GeneID" id="67022002"/>
<feature type="region of interest" description="Disordered" evidence="1">
    <location>
        <begin position="88"/>
        <end position="183"/>
    </location>
</feature>
<feature type="region of interest" description="Disordered" evidence="1">
    <location>
        <begin position="252"/>
        <end position="276"/>
    </location>
</feature>
<gene>
    <name evidence="2" type="ORF">ALTATR162_LOCUS9747</name>
</gene>
<feature type="compositionally biased region" description="Acidic residues" evidence="1">
    <location>
        <begin position="129"/>
        <end position="139"/>
    </location>
</feature>
<dbReference type="RefSeq" id="XP_043173316.1">
    <property type="nucleotide sequence ID" value="XM_043317381.1"/>
</dbReference>
<dbReference type="Proteomes" id="UP000676310">
    <property type="component" value="Unassembled WGS sequence"/>
</dbReference>
<name>A0A8J2I7W5_9PLEO</name>
<sequence>MATHSKRARSDPEASQSQSQSFSKRQRQRLQEAADDTTAQDNMRYMRTQSKIQQPSGTSRAKSFPSQTSQFIDLTLSDEVEGVFPAYSSRSKAHQDQAEEQSHSKYALRSKTPRNPQRSLPNRSQDDQSVQEDNLDQNDGEGRWTLPPKSPMFTDEHTRRQQQSERGRKKDRKATRRERKMARSATTTAIMFTIPEAMTALARPQQAGAIVFNLPTGAYLSYPVKRSYHLGAMGRYENARVAMHTSLPYRPSGAAKGSSRFNNPRSDYKKAHSRFV</sequence>
<protein>
    <submittedName>
        <fullName evidence="2">Uncharacterized protein</fullName>
    </submittedName>
</protein>
<comment type="caution">
    <text evidence="2">The sequence shown here is derived from an EMBL/GenBank/DDBJ whole genome shotgun (WGS) entry which is preliminary data.</text>
</comment>
<evidence type="ECO:0000313" key="3">
    <source>
        <dbReference type="Proteomes" id="UP000676310"/>
    </source>
</evidence>
<evidence type="ECO:0000256" key="1">
    <source>
        <dbReference type="SAM" id="MobiDB-lite"/>
    </source>
</evidence>
<feature type="compositionally biased region" description="Basic and acidic residues" evidence="1">
    <location>
        <begin position="154"/>
        <end position="168"/>
    </location>
</feature>
<feature type="region of interest" description="Disordered" evidence="1">
    <location>
        <begin position="1"/>
        <end position="67"/>
    </location>
</feature>
<accession>A0A8J2I7W5</accession>
<dbReference type="EMBL" id="CAJRGZ010000025">
    <property type="protein sequence ID" value="CAG5181408.1"/>
    <property type="molecule type" value="Genomic_DNA"/>
</dbReference>
<feature type="compositionally biased region" description="Basic residues" evidence="1">
    <location>
        <begin position="169"/>
        <end position="182"/>
    </location>
</feature>
<feature type="compositionally biased region" description="Polar residues" evidence="1">
    <location>
        <begin position="113"/>
        <end position="128"/>
    </location>
</feature>
<dbReference type="OrthoDB" id="3794583at2759"/>
<keyword evidence="3" id="KW-1185">Reference proteome</keyword>
<feature type="compositionally biased region" description="Basic and acidic residues" evidence="1">
    <location>
        <begin position="93"/>
        <end position="103"/>
    </location>
</feature>
<feature type="compositionally biased region" description="Polar residues" evidence="1">
    <location>
        <begin position="37"/>
        <end position="67"/>
    </location>
</feature>
<organism evidence="2 3">
    <name type="scientific">Alternaria atra</name>
    <dbReference type="NCBI Taxonomy" id="119953"/>
    <lineage>
        <taxon>Eukaryota</taxon>
        <taxon>Fungi</taxon>
        <taxon>Dikarya</taxon>
        <taxon>Ascomycota</taxon>
        <taxon>Pezizomycotina</taxon>
        <taxon>Dothideomycetes</taxon>
        <taxon>Pleosporomycetidae</taxon>
        <taxon>Pleosporales</taxon>
        <taxon>Pleosporineae</taxon>
        <taxon>Pleosporaceae</taxon>
        <taxon>Alternaria</taxon>
        <taxon>Alternaria sect. Ulocladioides</taxon>
    </lineage>
</organism>
<proteinExistence type="predicted"/>
<evidence type="ECO:0000313" key="2">
    <source>
        <dbReference type="EMBL" id="CAG5181408.1"/>
    </source>
</evidence>